<dbReference type="EMBL" id="LOSH02000002">
    <property type="protein sequence ID" value="PNM76942.1"/>
    <property type="molecule type" value="Genomic_DNA"/>
</dbReference>
<accession>A7DVB4</accession>
<name>A7DVB4_VIBVL</name>
<reference evidence="1" key="1">
    <citation type="journal article" date="2008" name="J. Bacteriol.">
        <title>A common virulence plasmid in biotype 2 Vibrio vulnificus and its dissemination aided by a conjugal plasmid.</title>
        <authorList>
            <person name="Lee C.T."/>
            <person name="Amaro C."/>
            <person name="Wu K.M."/>
            <person name="Valiente E."/>
            <person name="Chang Y.F."/>
            <person name="Tsai S.F."/>
            <person name="Chang C.H."/>
            <person name="Hor L.I."/>
        </authorList>
    </citation>
    <scope>NUCLEOTIDE SEQUENCE</scope>
    <source>
        <strain evidence="1">CECT4999</strain>
    </source>
</reference>
<evidence type="ECO:0000313" key="3">
    <source>
        <dbReference type="Proteomes" id="UP000054370"/>
    </source>
</evidence>
<protein>
    <submittedName>
        <fullName evidence="1">Uncharacterized protein</fullName>
    </submittedName>
</protein>
<dbReference type="RefSeq" id="WP_011988348.1">
    <property type="nucleotide sequence ID" value="NC_009701.1"/>
</dbReference>
<gene>
    <name evidence="1" type="primary">vep54</name>
    <name evidence="2" type="ORF">AL548_007440</name>
</gene>
<dbReference type="AlphaFoldDB" id="A7DVB4"/>
<evidence type="ECO:0000313" key="1">
    <source>
        <dbReference type="EMBL" id="CAL25416.1"/>
    </source>
</evidence>
<sequence>MRLNVDLSTLKIQAAKMQGLEGLVNCLRDLQLSYEAALQQAIQFTTDNNGTVEALDGGVTRLTLSDFQVDCFRPYSDIDRFYFEY</sequence>
<organism evidence="1">
    <name type="scientific">Vibrio vulnificus</name>
    <dbReference type="NCBI Taxonomy" id="672"/>
    <lineage>
        <taxon>Bacteria</taxon>
        <taxon>Pseudomonadati</taxon>
        <taxon>Pseudomonadota</taxon>
        <taxon>Gammaproteobacteria</taxon>
        <taxon>Vibrionales</taxon>
        <taxon>Vibrionaceae</taxon>
        <taxon>Vibrio</taxon>
    </lineage>
</organism>
<proteinExistence type="predicted"/>
<dbReference type="Proteomes" id="UP000054370">
    <property type="component" value="Unassembled WGS sequence"/>
</dbReference>
<dbReference type="EMBL" id="AM293858">
    <property type="protein sequence ID" value="CAL25416.1"/>
    <property type="molecule type" value="Genomic_DNA"/>
</dbReference>
<keyword evidence="3" id="KW-1185">Reference proteome</keyword>
<reference evidence="2 3" key="2">
    <citation type="submission" date="2017-12" db="EMBL/GenBank/DDBJ databases">
        <title>FDA dAtabase for Regulatory Grade micrObial Sequences (FDA-ARGOS): Supporting development and validation of Infectious Disease Dx tests.</title>
        <authorList>
            <person name="Hoffmann M."/>
            <person name="Allard M."/>
            <person name="Evans P."/>
            <person name="Brown E."/>
            <person name="Tallon L.J."/>
            <person name="Sadzewicz L."/>
            <person name="Sengamalay N."/>
            <person name="Ott S."/>
            <person name="Godinez A."/>
            <person name="Nagaraj S."/>
            <person name="Vavikolanu K."/>
            <person name="Aluvathingal J."/>
            <person name="Nadendla S."/>
            <person name="Hobson J."/>
            <person name="Sichtig H."/>
        </authorList>
    </citation>
    <scope>NUCLEOTIDE SEQUENCE [LARGE SCALE GENOMIC DNA]</scope>
    <source>
        <strain evidence="3">ATCC 29307</strain>
        <strain evidence="2">FDAARGOS_118</strain>
    </source>
</reference>
<evidence type="ECO:0000313" key="2">
    <source>
        <dbReference type="EMBL" id="PNM76942.1"/>
    </source>
</evidence>
<dbReference type="OrthoDB" id="6877891at2"/>